<proteinExistence type="predicted"/>
<feature type="coiled-coil region" evidence="2">
    <location>
        <begin position="72"/>
        <end position="129"/>
    </location>
</feature>
<keyword evidence="1 2" id="KW-0175">Coiled coil</keyword>
<dbReference type="InterPro" id="IPR039303">
    <property type="entry name" value="CCDC50"/>
</dbReference>
<evidence type="ECO:0000259" key="4">
    <source>
        <dbReference type="Pfam" id="PF15295"/>
    </source>
</evidence>
<evidence type="ECO:0000256" key="2">
    <source>
        <dbReference type="SAM" id="Coils"/>
    </source>
</evidence>
<evidence type="ECO:0000256" key="3">
    <source>
        <dbReference type="SAM" id="MobiDB-lite"/>
    </source>
</evidence>
<sequence>MSNLNNIKTINSTQSSSSSEHKQETVAEIASRLNLGEDLKLAYSLQEEEFRYHYSNNKEKHKNLPKDFKLSRKEQIAELEKAEKERNKITKSDEQLALELAKRFELEAIKQIEQANKDEELARQIANSEFISVQKRREENN</sequence>
<dbReference type="WBParaSite" id="MhA1_Contig3099.frz3.gene1">
    <property type="protein sequence ID" value="MhA1_Contig3099.frz3.gene1"/>
    <property type="gene ID" value="MhA1_Contig3099.frz3.gene1"/>
</dbReference>
<dbReference type="PANTHER" id="PTHR22115:SF4">
    <property type="entry name" value="COILED-COIL DOMAIN-CONTAINING PROTEIN"/>
    <property type="match status" value="1"/>
</dbReference>
<reference evidence="6" key="1">
    <citation type="submission" date="2016-11" db="UniProtKB">
        <authorList>
            <consortium name="WormBaseParasite"/>
        </authorList>
    </citation>
    <scope>IDENTIFICATION</scope>
</reference>
<name>A0A1I8BKY3_MELHA</name>
<dbReference type="InterPro" id="IPR029311">
    <property type="entry name" value="CCDC50_N"/>
</dbReference>
<feature type="domain" description="Coiled-coil" evidence="4">
    <location>
        <begin position="24"/>
        <end position="136"/>
    </location>
</feature>
<evidence type="ECO:0000313" key="5">
    <source>
        <dbReference type="Proteomes" id="UP000095281"/>
    </source>
</evidence>
<dbReference type="PANTHER" id="PTHR22115">
    <property type="entry name" value="C3ORF6 PROTEIN-RELATED"/>
    <property type="match status" value="1"/>
</dbReference>
<evidence type="ECO:0000256" key="1">
    <source>
        <dbReference type="ARBA" id="ARBA00023054"/>
    </source>
</evidence>
<evidence type="ECO:0000313" key="6">
    <source>
        <dbReference type="WBParaSite" id="MhA1_Contig3099.frz3.gene1"/>
    </source>
</evidence>
<feature type="compositionally biased region" description="Low complexity" evidence="3">
    <location>
        <begin position="1"/>
        <end position="18"/>
    </location>
</feature>
<accession>A0A1I8BKY3</accession>
<feature type="region of interest" description="Disordered" evidence="3">
    <location>
        <begin position="1"/>
        <end position="25"/>
    </location>
</feature>
<keyword evidence="5" id="KW-1185">Reference proteome</keyword>
<dbReference type="OMA" id="QIAEDEH"/>
<organism evidence="5 6">
    <name type="scientific">Meloidogyne hapla</name>
    <name type="common">Root-knot nematode worm</name>
    <dbReference type="NCBI Taxonomy" id="6305"/>
    <lineage>
        <taxon>Eukaryota</taxon>
        <taxon>Metazoa</taxon>
        <taxon>Ecdysozoa</taxon>
        <taxon>Nematoda</taxon>
        <taxon>Chromadorea</taxon>
        <taxon>Rhabditida</taxon>
        <taxon>Tylenchina</taxon>
        <taxon>Tylenchomorpha</taxon>
        <taxon>Tylenchoidea</taxon>
        <taxon>Meloidogynidae</taxon>
        <taxon>Meloidogyninae</taxon>
        <taxon>Meloidogyne</taxon>
    </lineage>
</organism>
<dbReference type="Pfam" id="PF15295">
    <property type="entry name" value="CCDC50_N"/>
    <property type="match status" value="1"/>
</dbReference>
<dbReference type="Proteomes" id="UP000095281">
    <property type="component" value="Unplaced"/>
</dbReference>
<protein>
    <submittedName>
        <fullName evidence="6">CCDC50_N domain-containing protein</fullName>
    </submittedName>
</protein>
<dbReference type="AlphaFoldDB" id="A0A1I8BKY3"/>